<feature type="region of interest" description="Disordered" evidence="1">
    <location>
        <begin position="1"/>
        <end position="24"/>
    </location>
</feature>
<dbReference type="AlphaFoldDB" id="A0A9Q8WKV4"/>
<reference evidence="2" key="1">
    <citation type="journal article" date="2021" name="Mol. Plant Microbe Interact.">
        <title>Complete Genome Sequence of the Plant-Pathogenic Fungus Colletotrichum lupini.</title>
        <authorList>
            <person name="Baroncelli R."/>
            <person name="Pensec F."/>
            <person name="Da Lio D."/>
            <person name="Boufleur T."/>
            <person name="Vicente I."/>
            <person name="Sarrocco S."/>
            <person name="Picot A."/>
            <person name="Baraldi E."/>
            <person name="Sukno S."/>
            <person name="Thon M."/>
            <person name="Le Floch G."/>
        </authorList>
    </citation>
    <scope>NUCLEOTIDE SEQUENCE</scope>
    <source>
        <strain evidence="2">IMI 504893</strain>
    </source>
</reference>
<accession>A0A9Q8WKV4</accession>
<dbReference type="KEGG" id="clup:CLUP02_12029"/>
<gene>
    <name evidence="2" type="ORF">CLUP02_12029</name>
</gene>
<evidence type="ECO:0000313" key="3">
    <source>
        <dbReference type="Proteomes" id="UP000830671"/>
    </source>
</evidence>
<organism evidence="2 3">
    <name type="scientific">Colletotrichum lupini</name>
    <dbReference type="NCBI Taxonomy" id="145971"/>
    <lineage>
        <taxon>Eukaryota</taxon>
        <taxon>Fungi</taxon>
        <taxon>Dikarya</taxon>
        <taxon>Ascomycota</taxon>
        <taxon>Pezizomycotina</taxon>
        <taxon>Sordariomycetes</taxon>
        <taxon>Hypocreomycetidae</taxon>
        <taxon>Glomerellales</taxon>
        <taxon>Glomerellaceae</taxon>
        <taxon>Colletotrichum</taxon>
        <taxon>Colletotrichum acutatum species complex</taxon>
    </lineage>
</organism>
<dbReference type="EMBL" id="CP019478">
    <property type="protein sequence ID" value="UQC86527.1"/>
    <property type="molecule type" value="Genomic_DNA"/>
</dbReference>
<dbReference type="GeneID" id="73346003"/>
<evidence type="ECO:0000256" key="1">
    <source>
        <dbReference type="SAM" id="MobiDB-lite"/>
    </source>
</evidence>
<protein>
    <submittedName>
        <fullName evidence="2">Uncharacterized protein</fullName>
    </submittedName>
</protein>
<keyword evidence="3" id="KW-1185">Reference proteome</keyword>
<feature type="compositionally biased region" description="Polar residues" evidence="1">
    <location>
        <begin position="1"/>
        <end position="20"/>
    </location>
</feature>
<sequence length="57" mass="5974">MGLQVQTSGRNDSYKSPSDSMDNDLPLGSIYAHTGAADRVHGADVAITFGPILKAEP</sequence>
<name>A0A9Q8WKV4_9PEZI</name>
<proteinExistence type="predicted"/>
<dbReference type="RefSeq" id="XP_049148138.1">
    <property type="nucleotide sequence ID" value="XM_049290993.1"/>
</dbReference>
<evidence type="ECO:0000313" key="2">
    <source>
        <dbReference type="EMBL" id="UQC86527.1"/>
    </source>
</evidence>
<dbReference type="Proteomes" id="UP000830671">
    <property type="component" value="Chromosome 6"/>
</dbReference>